<keyword evidence="4" id="KW-0067">ATP-binding</keyword>
<name>A0A0C2YP56_PARME</name>
<dbReference type="InterPro" id="IPR027417">
    <property type="entry name" value="P-loop_NTPase"/>
</dbReference>
<keyword evidence="7" id="KW-1185">Reference proteome</keyword>
<keyword evidence="2" id="KW-0378">Hydrolase</keyword>
<evidence type="ECO:0000256" key="4">
    <source>
        <dbReference type="ARBA" id="ARBA00022840"/>
    </source>
</evidence>
<dbReference type="STRING" id="272627.CCC_01386"/>
<evidence type="ECO:0000256" key="1">
    <source>
        <dbReference type="ARBA" id="ARBA00022741"/>
    </source>
</evidence>
<comment type="caution">
    <text evidence="6">The sequence shown here is derived from an EMBL/GenBank/DDBJ whole genome shotgun (WGS) entry which is preliminary data.</text>
</comment>
<dbReference type="InterPro" id="IPR019993">
    <property type="entry name" value="RecB_nuclease_TM0106_put"/>
</dbReference>
<keyword evidence="1" id="KW-0547">Nucleotide-binding</keyword>
<dbReference type="SUPFAM" id="SSF53098">
    <property type="entry name" value="Ribonuclease H-like"/>
    <property type="match status" value="1"/>
</dbReference>
<dbReference type="CDD" id="cd17934">
    <property type="entry name" value="DEXXQc_Upf1-like"/>
    <property type="match status" value="1"/>
</dbReference>
<sequence length="1115" mass="123801">MRRFNDDLLLSSGDLTTFLGCRHASALDYRALDENLETAAPDATLEFLQQKGIAHEQAYLAKLKNEGRLVAIISDHAKLPERVQMTLEAMRRGDEVIYQAALHDGCWHGFADFLERSPVPSALGGWSYDVADTKLSTSMSAKYAVQLSIYSNLIAAVQGRAPTRMSICLGNGNIETLRPGDYVHYIGHAQRRLEAFLADNADRGATLAEPCAHCGMCQWRDRCKAEWVATDHLSLVANIRSTQREKLLVAGVNTVTELAEFPDDQCVPGMNPDILRRLRAQARLQVAVRGNDQHLYELLPAPAGRGFARMPRPAEVDLFFDMEGDPLYPGGLEYLFGVHVGHPETGKFLAFWGHDRAGEKKALEDFLDFVTEHLAQHPDAHIYHYNHYEITAVRRLAMAHATREAVVDDLLRHQKFVDLLKVVREGLLVSEPRYSLKNIEHFYMGKRDGDVATAADSIVAYEKWRATPDQQTLDDIEHYNAIDCRSTALLRDWLLSIRPAETTWFDPADVAPDEETLARQAEAETERLAIEARLLTDVSEVERPFRQLVADLVEFHRREAKPGWWALFDRQDREENELIDDTECLGGLRLQDEPVKEKQSLVHTYHFPPQETKLRKGGKPLAVDTLERVGTVERLDMDRGVLVLKRAVRKGPLPQTLNIGPESPIANKVLRGAIRRFADSVADGSGKFLAVERILRRAPPYLTDYAPGQPLVVEGQGLVDAAITAVGAMDNSHLFIQGPPGTGKTYTSSHVIVEMMRRGKTIGVASNSHKAINNLLAGIEKAAKERGFIFSGIKKSTDEENAFGGSMIRDVYDNAEVLTGTQLIAGTAWMFAREEFEQTIDYLFIDEAGQVALGHLVAMGTAARNIVLVGDQQQLGQPVQGVHPGESGANALDHLLQGAATVPPDRGIFLDVSWRMHPAVCRWISDAIYEGRLHSHPSTAQQALLLDNSAHAVLASAGLRFLPIDHVGRSQRCPEEAETIKAIWHNLLGQRWRDRHGVERSITPEDVLVVAPYNVQVNTIRDALPDGARVGTVDKFQGQEAVVAIVSMTTSSGDDLPRDIEFLFSRNRLNVAVSRAQCLAIVVASPRLLEVTCGSVRDMRLVDTLCHAYQWGIGQ</sequence>
<dbReference type="OrthoDB" id="9757917at2"/>
<dbReference type="PANTHER" id="PTHR43788">
    <property type="entry name" value="DNA2/NAM7 HELICASE FAMILY MEMBER"/>
    <property type="match status" value="1"/>
</dbReference>
<dbReference type="PANTHER" id="PTHR43788:SF8">
    <property type="entry name" value="DNA-BINDING PROTEIN SMUBP-2"/>
    <property type="match status" value="1"/>
</dbReference>
<dbReference type="GO" id="GO:0005524">
    <property type="term" value="F:ATP binding"/>
    <property type="evidence" value="ECO:0007669"/>
    <property type="project" value="UniProtKB-KW"/>
</dbReference>
<proteinExistence type="predicted"/>
<dbReference type="InterPro" id="IPR050534">
    <property type="entry name" value="Coronavir_polyprotein_1ab"/>
</dbReference>
<dbReference type="EMBL" id="JXSL01000033">
    <property type="protein sequence ID" value="KIL96893.1"/>
    <property type="molecule type" value="Genomic_DNA"/>
</dbReference>
<evidence type="ECO:0000259" key="5">
    <source>
        <dbReference type="SMART" id="SM00382"/>
    </source>
</evidence>
<gene>
    <name evidence="6" type="ORF">CCC_01386</name>
</gene>
<dbReference type="SMART" id="SM00382">
    <property type="entry name" value="AAA"/>
    <property type="match status" value="1"/>
</dbReference>
<dbReference type="GO" id="GO:0016787">
    <property type="term" value="F:hydrolase activity"/>
    <property type="evidence" value="ECO:0007669"/>
    <property type="project" value="UniProtKB-KW"/>
</dbReference>
<accession>A0A0C2YP56</accession>
<organism evidence="6 7">
    <name type="scientific">Paramagnetospirillum magnetotacticum MS-1</name>
    <dbReference type="NCBI Taxonomy" id="272627"/>
    <lineage>
        <taxon>Bacteria</taxon>
        <taxon>Pseudomonadati</taxon>
        <taxon>Pseudomonadota</taxon>
        <taxon>Alphaproteobacteria</taxon>
        <taxon>Rhodospirillales</taxon>
        <taxon>Magnetospirillaceae</taxon>
        <taxon>Paramagnetospirillum</taxon>
    </lineage>
</organism>
<dbReference type="InterPro" id="IPR038720">
    <property type="entry name" value="YprB_RNase_H-like_dom"/>
</dbReference>
<evidence type="ECO:0000256" key="2">
    <source>
        <dbReference type="ARBA" id="ARBA00022801"/>
    </source>
</evidence>
<dbReference type="CDD" id="cd18808">
    <property type="entry name" value="SF1_C_Upf1"/>
    <property type="match status" value="1"/>
</dbReference>
<reference evidence="6 7" key="1">
    <citation type="submission" date="2015-01" db="EMBL/GenBank/DDBJ databases">
        <title>Genome Sequence of Magnetospirillum magnetotacticum Strain MS-1.</title>
        <authorList>
            <person name="Marinov G.K."/>
            <person name="Smalley M.D."/>
            <person name="DeSalvo G."/>
        </authorList>
    </citation>
    <scope>NUCLEOTIDE SEQUENCE [LARGE SCALE GENOMIC DNA]</scope>
    <source>
        <strain evidence="6 7">MS-1</strain>
    </source>
</reference>
<dbReference type="SUPFAM" id="SSF52540">
    <property type="entry name" value="P-loop containing nucleoside triphosphate hydrolases"/>
    <property type="match status" value="1"/>
</dbReference>
<dbReference type="Pfam" id="PF13604">
    <property type="entry name" value="AAA_30"/>
    <property type="match status" value="1"/>
</dbReference>
<dbReference type="Proteomes" id="UP000031971">
    <property type="component" value="Unassembled WGS sequence"/>
</dbReference>
<evidence type="ECO:0000313" key="6">
    <source>
        <dbReference type="EMBL" id="KIL96893.1"/>
    </source>
</evidence>
<dbReference type="InterPro" id="IPR003593">
    <property type="entry name" value="AAA+_ATPase"/>
</dbReference>
<dbReference type="GO" id="GO:0043139">
    <property type="term" value="F:5'-3' DNA helicase activity"/>
    <property type="evidence" value="ECO:0007669"/>
    <property type="project" value="TreeGrafter"/>
</dbReference>
<dbReference type="Pfam" id="PF13087">
    <property type="entry name" value="AAA_12"/>
    <property type="match status" value="1"/>
</dbReference>
<dbReference type="InterPro" id="IPR041679">
    <property type="entry name" value="DNA2/NAM7-like_C"/>
</dbReference>
<dbReference type="RefSeq" id="WP_009870291.1">
    <property type="nucleotide sequence ID" value="NZ_JXSL01000033.1"/>
</dbReference>
<dbReference type="AlphaFoldDB" id="A0A0C2YP56"/>
<evidence type="ECO:0000256" key="3">
    <source>
        <dbReference type="ARBA" id="ARBA00022806"/>
    </source>
</evidence>
<feature type="domain" description="AAA+ ATPase" evidence="5">
    <location>
        <begin position="730"/>
        <end position="1075"/>
    </location>
</feature>
<dbReference type="Pfam" id="PF13482">
    <property type="entry name" value="RNase_H_2"/>
    <property type="match status" value="1"/>
</dbReference>
<protein>
    <submittedName>
        <fullName evidence="6">Superfamily I DNA and RNA helicase</fullName>
    </submittedName>
</protein>
<keyword evidence="3 6" id="KW-0347">Helicase</keyword>
<dbReference type="Gene3D" id="3.40.50.300">
    <property type="entry name" value="P-loop containing nucleotide triphosphate hydrolases"/>
    <property type="match status" value="2"/>
</dbReference>
<dbReference type="InterPro" id="IPR012337">
    <property type="entry name" value="RNaseH-like_sf"/>
</dbReference>
<dbReference type="InterPro" id="IPR047187">
    <property type="entry name" value="SF1_C_Upf1"/>
</dbReference>
<dbReference type="NCBIfam" id="TIGR03491">
    <property type="entry name" value="TM0106 family RecB-like putative nuclease"/>
    <property type="match status" value="1"/>
</dbReference>
<evidence type="ECO:0000313" key="7">
    <source>
        <dbReference type="Proteomes" id="UP000031971"/>
    </source>
</evidence>